<protein>
    <submittedName>
        <fullName evidence="8">Flagellar basal-body rod protein FlgG</fullName>
    </submittedName>
</protein>
<feature type="domain" description="Flagellar basal body rod protein N-terminal" evidence="5">
    <location>
        <begin position="6"/>
        <end position="36"/>
    </location>
</feature>
<comment type="similarity">
    <text evidence="2 4">Belongs to the flagella basal body rod proteins family.</text>
</comment>
<dbReference type="PROSITE" id="PS00588">
    <property type="entry name" value="FLAGELLA_BB_ROD"/>
    <property type="match status" value="1"/>
</dbReference>
<dbReference type="PANTHER" id="PTHR30435:SF19">
    <property type="entry name" value="FLAGELLAR BASAL-BODY ROD PROTEIN FLGG"/>
    <property type="match status" value="1"/>
</dbReference>
<dbReference type="InterPro" id="IPR020013">
    <property type="entry name" value="Flagellar_FlgE/F/G"/>
</dbReference>
<evidence type="ECO:0000256" key="4">
    <source>
        <dbReference type="RuleBase" id="RU362116"/>
    </source>
</evidence>
<evidence type="ECO:0000313" key="8">
    <source>
        <dbReference type="EMBL" id="QJW97866.1"/>
    </source>
</evidence>
<dbReference type="GO" id="GO:0009425">
    <property type="term" value="C:bacterial-type flagellum basal body"/>
    <property type="evidence" value="ECO:0007669"/>
    <property type="project" value="UniProtKB-SubCell"/>
</dbReference>
<comment type="subcellular location">
    <subcellularLocation>
        <location evidence="1 4">Bacterial flagellum basal body</location>
    </subcellularLocation>
</comment>
<dbReference type="PANTHER" id="PTHR30435">
    <property type="entry name" value="FLAGELLAR PROTEIN"/>
    <property type="match status" value="1"/>
</dbReference>
<dbReference type="Pfam" id="PF22692">
    <property type="entry name" value="LlgE_F_G_D1"/>
    <property type="match status" value="1"/>
</dbReference>
<dbReference type="InterPro" id="IPR010930">
    <property type="entry name" value="Flg_bb/hook_C_dom"/>
</dbReference>
<dbReference type="SUPFAM" id="SSF117143">
    <property type="entry name" value="Flagellar hook protein flgE"/>
    <property type="match status" value="1"/>
</dbReference>
<dbReference type="KEGG" id="ftj:FTUN_5446"/>
<feature type="domain" description="Flagellar hook protein FlgE/F/G-like D1" evidence="7">
    <location>
        <begin position="96"/>
        <end position="160"/>
    </location>
</feature>
<dbReference type="Pfam" id="PF00460">
    <property type="entry name" value="Flg_bb_rod"/>
    <property type="match status" value="1"/>
</dbReference>
<evidence type="ECO:0000259" key="7">
    <source>
        <dbReference type="Pfam" id="PF22692"/>
    </source>
</evidence>
<evidence type="ECO:0000259" key="6">
    <source>
        <dbReference type="Pfam" id="PF06429"/>
    </source>
</evidence>
<dbReference type="Pfam" id="PF06429">
    <property type="entry name" value="Flg_bbr_C"/>
    <property type="match status" value="1"/>
</dbReference>
<reference evidence="9" key="1">
    <citation type="submission" date="2020-05" db="EMBL/GenBank/DDBJ databases">
        <title>Frigoriglobus tundricola gen. nov., sp. nov., a psychrotolerant cellulolytic planctomycete of the family Gemmataceae with two divergent copies of 16S rRNA gene.</title>
        <authorList>
            <person name="Kulichevskaya I.S."/>
            <person name="Ivanova A.A."/>
            <person name="Naumoff D.G."/>
            <person name="Beletsky A.V."/>
            <person name="Rijpstra W.I.C."/>
            <person name="Sinninghe Damste J.S."/>
            <person name="Mardanov A.V."/>
            <person name="Ravin N.V."/>
            <person name="Dedysh S.N."/>
        </authorList>
    </citation>
    <scope>NUCLEOTIDE SEQUENCE [LARGE SCALE GENOMIC DNA]</scope>
    <source>
        <strain evidence="9">PL17</strain>
    </source>
</reference>
<gene>
    <name evidence="8" type="ORF">FTUN_5446</name>
</gene>
<keyword evidence="3 4" id="KW-0975">Bacterial flagellum</keyword>
<dbReference type="Proteomes" id="UP000503447">
    <property type="component" value="Chromosome"/>
</dbReference>
<name>A0A6M5YWU6_9BACT</name>
<evidence type="ECO:0000313" key="9">
    <source>
        <dbReference type="Proteomes" id="UP000503447"/>
    </source>
</evidence>
<keyword evidence="9" id="KW-1185">Reference proteome</keyword>
<keyword evidence="8" id="KW-0966">Cell projection</keyword>
<proteinExistence type="inferred from homology"/>
<evidence type="ECO:0000256" key="2">
    <source>
        <dbReference type="ARBA" id="ARBA00009677"/>
    </source>
</evidence>
<dbReference type="NCBIfam" id="TIGR03506">
    <property type="entry name" value="FlgEFG_subfam"/>
    <property type="match status" value="2"/>
</dbReference>
<evidence type="ECO:0000256" key="3">
    <source>
        <dbReference type="ARBA" id="ARBA00023143"/>
    </source>
</evidence>
<dbReference type="GO" id="GO:0071978">
    <property type="term" value="P:bacterial-type flagellum-dependent swarming motility"/>
    <property type="evidence" value="ECO:0007669"/>
    <property type="project" value="TreeGrafter"/>
</dbReference>
<organism evidence="8 9">
    <name type="scientific">Frigoriglobus tundricola</name>
    <dbReference type="NCBI Taxonomy" id="2774151"/>
    <lineage>
        <taxon>Bacteria</taxon>
        <taxon>Pseudomonadati</taxon>
        <taxon>Planctomycetota</taxon>
        <taxon>Planctomycetia</taxon>
        <taxon>Gemmatales</taxon>
        <taxon>Gemmataceae</taxon>
        <taxon>Frigoriglobus</taxon>
    </lineage>
</organism>
<feature type="domain" description="Flagellar basal-body/hook protein C-terminal" evidence="6">
    <location>
        <begin position="215"/>
        <end position="258"/>
    </location>
</feature>
<dbReference type="AlphaFoldDB" id="A0A6M5YWU6"/>
<sequence>MLIGALSTSGSGVMAASTYLDTAGNNIANSNTTGYKTQTIAFQDLFYTGLAPGTATSQNTRSPTGAQIGSGVNVSSIGGLFTQGTLAQTGRQFDLAISGQGFFPVSLGSGQTGYTRAGNFTTNANGQLVSSDGFLLGNGSIKVPSNASAVTVSGDGTVTATTPAGQQVLGTLTLTQFTNPEGLTRIGDTTFVAGPDSGAPVTGAPGTGGLGTITQGSLEQSNVDLPTELVNLIIAQSSFDYNTNALQVENETLQATVALIP</sequence>
<dbReference type="InterPro" id="IPR053967">
    <property type="entry name" value="LlgE_F_G-like_D1"/>
</dbReference>
<evidence type="ECO:0000259" key="5">
    <source>
        <dbReference type="Pfam" id="PF00460"/>
    </source>
</evidence>
<dbReference type="InterPro" id="IPR001444">
    <property type="entry name" value="Flag_bb_rod_N"/>
</dbReference>
<accession>A0A6M5YWU6</accession>
<keyword evidence="8" id="KW-0969">Cilium</keyword>
<dbReference type="InterPro" id="IPR037925">
    <property type="entry name" value="FlgE/F/G-like"/>
</dbReference>
<dbReference type="EMBL" id="CP053452">
    <property type="protein sequence ID" value="QJW97866.1"/>
    <property type="molecule type" value="Genomic_DNA"/>
</dbReference>
<keyword evidence="8" id="KW-0282">Flagellum</keyword>
<dbReference type="InterPro" id="IPR019776">
    <property type="entry name" value="Flagellar_basal_body_rod_CS"/>
</dbReference>
<evidence type="ECO:0000256" key="1">
    <source>
        <dbReference type="ARBA" id="ARBA00004117"/>
    </source>
</evidence>